<accession>A0A4S8J9N2</accession>
<evidence type="ECO:0000313" key="2">
    <source>
        <dbReference type="Proteomes" id="UP000317650"/>
    </source>
</evidence>
<evidence type="ECO:0000313" key="1">
    <source>
        <dbReference type="EMBL" id="THU58330.1"/>
    </source>
</evidence>
<dbReference type="EMBL" id="PYDT01000006">
    <property type="protein sequence ID" value="THU58330.1"/>
    <property type="molecule type" value="Genomic_DNA"/>
</dbReference>
<protein>
    <submittedName>
        <fullName evidence="1">Uncharacterized protein</fullName>
    </submittedName>
</protein>
<reference evidence="1 2" key="1">
    <citation type="journal article" date="2019" name="Nat. Plants">
        <title>Genome sequencing of Musa balbisiana reveals subgenome evolution and function divergence in polyploid bananas.</title>
        <authorList>
            <person name="Yao X."/>
        </authorList>
    </citation>
    <scope>NUCLEOTIDE SEQUENCE [LARGE SCALE GENOMIC DNA]</scope>
    <source>
        <strain evidence="2">cv. DH-PKW</strain>
        <tissue evidence="1">Leaves</tissue>
    </source>
</reference>
<keyword evidence="2" id="KW-1185">Reference proteome</keyword>
<name>A0A4S8J9N2_MUSBA</name>
<organism evidence="1 2">
    <name type="scientific">Musa balbisiana</name>
    <name type="common">Banana</name>
    <dbReference type="NCBI Taxonomy" id="52838"/>
    <lineage>
        <taxon>Eukaryota</taxon>
        <taxon>Viridiplantae</taxon>
        <taxon>Streptophyta</taxon>
        <taxon>Embryophyta</taxon>
        <taxon>Tracheophyta</taxon>
        <taxon>Spermatophyta</taxon>
        <taxon>Magnoliopsida</taxon>
        <taxon>Liliopsida</taxon>
        <taxon>Zingiberales</taxon>
        <taxon>Musaceae</taxon>
        <taxon>Musa</taxon>
    </lineage>
</organism>
<proteinExistence type="predicted"/>
<comment type="caution">
    <text evidence="1">The sequence shown here is derived from an EMBL/GenBank/DDBJ whole genome shotgun (WGS) entry which is preliminary data.</text>
</comment>
<gene>
    <name evidence="1" type="ORF">C4D60_Mb03t13080</name>
</gene>
<dbReference type="Proteomes" id="UP000317650">
    <property type="component" value="Chromosome 3"/>
</dbReference>
<dbReference type="AlphaFoldDB" id="A0A4S8J9N2"/>
<sequence length="85" mass="9573">MYYLTTHSGFKINSAPSNNKEWGFSIRWTLRTIDNTSPLLYVGETTDVDQLRGILSSSRAIKEMIEEWLVEAELSPAIGGMAIHI</sequence>